<reference evidence="1" key="2">
    <citation type="journal article" date="2015" name="Fish Shellfish Immunol.">
        <title>Early steps in the European eel (Anguilla anguilla)-Vibrio vulnificus interaction in the gills: Role of the RtxA13 toxin.</title>
        <authorList>
            <person name="Callol A."/>
            <person name="Pajuelo D."/>
            <person name="Ebbesson L."/>
            <person name="Teles M."/>
            <person name="MacKenzie S."/>
            <person name="Amaro C."/>
        </authorList>
    </citation>
    <scope>NUCLEOTIDE SEQUENCE</scope>
</reference>
<accession>A0A0E9RBM3</accession>
<dbReference type="AlphaFoldDB" id="A0A0E9RBM3"/>
<protein>
    <submittedName>
        <fullName evidence="1">Uncharacterized protein</fullName>
    </submittedName>
</protein>
<organism evidence="1">
    <name type="scientific">Anguilla anguilla</name>
    <name type="common">European freshwater eel</name>
    <name type="synonym">Muraena anguilla</name>
    <dbReference type="NCBI Taxonomy" id="7936"/>
    <lineage>
        <taxon>Eukaryota</taxon>
        <taxon>Metazoa</taxon>
        <taxon>Chordata</taxon>
        <taxon>Craniata</taxon>
        <taxon>Vertebrata</taxon>
        <taxon>Euteleostomi</taxon>
        <taxon>Actinopterygii</taxon>
        <taxon>Neopterygii</taxon>
        <taxon>Teleostei</taxon>
        <taxon>Anguilliformes</taxon>
        <taxon>Anguillidae</taxon>
        <taxon>Anguilla</taxon>
    </lineage>
</organism>
<proteinExistence type="predicted"/>
<name>A0A0E9RBM3_ANGAN</name>
<sequence>MYYLTTPGTSLYISINKGRRHFYF</sequence>
<dbReference type="EMBL" id="GBXM01082854">
    <property type="protein sequence ID" value="JAH25723.1"/>
    <property type="molecule type" value="Transcribed_RNA"/>
</dbReference>
<evidence type="ECO:0000313" key="1">
    <source>
        <dbReference type="EMBL" id="JAH25723.1"/>
    </source>
</evidence>
<reference evidence="1" key="1">
    <citation type="submission" date="2014-11" db="EMBL/GenBank/DDBJ databases">
        <authorList>
            <person name="Amaro Gonzalez C."/>
        </authorList>
    </citation>
    <scope>NUCLEOTIDE SEQUENCE</scope>
</reference>